<feature type="transmembrane region" description="Helical" evidence="1">
    <location>
        <begin position="105"/>
        <end position="131"/>
    </location>
</feature>
<feature type="transmembrane region" description="Helical" evidence="1">
    <location>
        <begin position="578"/>
        <end position="599"/>
    </location>
</feature>
<keyword evidence="1" id="KW-1133">Transmembrane helix</keyword>
<feature type="transmembrane region" description="Helical" evidence="1">
    <location>
        <begin position="619"/>
        <end position="648"/>
    </location>
</feature>
<keyword evidence="1" id="KW-0472">Membrane</keyword>
<keyword evidence="1" id="KW-0812">Transmembrane</keyword>
<feature type="transmembrane region" description="Helical" evidence="1">
    <location>
        <begin position="12"/>
        <end position="34"/>
    </location>
</feature>
<proteinExistence type="predicted"/>
<feature type="transmembrane region" description="Helical" evidence="1">
    <location>
        <begin position="67"/>
        <end position="85"/>
    </location>
</feature>
<dbReference type="InterPro" id="IPR046536">
    <property type="entry name" value="DUF6601"/>
</dbReference>
<dbReference type="Pfam" id="PF20246">
    <property type="entry name" value="DUF6601"/>
    <property type="match status" value="1"/>
</dbReference>
<dbReference type="EMBL" id="JACBAF010001946">
    <property type="protein sequence ID" value="KAF7171196.1"/>
    <property type="molecule type" value="Genomic_DNA"/>
</dbReference>
<sequence>MSADAVKQPVDALHTVNLVTQCLCIPIVTLFVALRLSVRLWYRQFSAIEDCTCSADAINRRANMSRALFMGYCAIAIIVGKNGGGYHQSDIHDSAMIVAYYKFCYIATVLYCPMALFVKIALLSIIIRVFAPYRNKIIFIYVLLGCLCIYYIIAEIIKIRMYDPIPSYWEATPGRHCFDQSAALLADSIISVVSDLIILILPLPLTWSLQMSRNKKLRVIGILSAGGLATAFSIYRLILVLRDGKTTDMTIFFTCIIMSGNAEGGVGLICACLPTLNILIKRLRKTGDSSNRYYEDSSVHLSHLKAANKRFSKGVSKSDTYVDATEFGWTTQLQPPFSLSLHNARKQETQSKDGSVAKTTDRSQSQDVLLRLPTIARTADHHVFLVQDDIQTFLSMDLDLSRVNIIHNLLWMAGRPMNARPLQRQKMMGFELRPTERSDLHLLKFSNKLLVKPLPEYILDHDFWTRYLCSSRTLHESACGLLLSYMWLVCTPLDLQLAHEHGLVPQDVTWGWWKVFVTEFYAHIDVNALDSVNKRYQFGELRLGRINTIYRVRFFLSHFIRGYLYGYNRYVVFYERNFAWMLMVFATFSLVLSAMQVAAAVPRLNGNAAFQDTTYGFVILSIVVVAVFLGVLSTLFTGIYVFNMFAAISQCRRERIKREKLARERRSSLPH</sequence>
<dbReference type="Proteomes" id="UP000662466">
    <property type="component" value="Unassembled WGS sequence"/>
</dbReference>
<feature type="transmembrane region" description="Helical" evidence="1">
    <location>
        <begin position="217"/>
        <end position="238"/>
    </location>
</feature>
<dbReference type="InterPro" id="IPR049326">
    <property type="entry name" value="Rhodopsin_dom_fungi"/>
</dbReference>
<gene>
    <name evidence="3" type="ORF">CNMCM6106_005651</name>
</gene>
<feature type="transmembrane region" description="Helical" evidence="1">
    <location>
        <begin position="182"/>
        <end position="205"/>
    </location>
</feature>
<organism evidence="3 4">
    <name type="scientific">Aspergillus hiratsukae</name>
    <dbReference type="NCBI Taxonomy" id="1194566"/>
    <lineage>
        <taxon>Eukaryota</taxon>
        <taxon>Fungi</taxon>
        <taxon>Dikarya</taxon>
        <taxon>Ascomycota</taxon>
        <taxon>Pezizomycotina</taxon>
        <taxon>Eurotiomycetes</taxon>
        <taxon>Eurotiomycetidae</taxon>
        <taxon>Eurotiales</taxon>
        <taxon>Aspergillaceae</taxon>
        <taxon>Aspergillus</taxon>
        <taxon>Aspergillus subgen. Fumigati</taxon>
    </lineage>
</organism>
<comment type="caution">
    <text evidence="3">The sequence shown here is derived from an EMBL/GenBank/DDBJ whole genome shotgun (WGS) entry which is preliminary data.</text>
</comment>
<evidence type="ECO:0000313" key="3">
    <source>
        <dbReference type="EMBL" id="KAF7171196.1"/>
    </source>
</evidence>
<feature type="transmembrane region" description="Helical" evidence="1">
    <location>
        <begin position="250"/>
        <end position="276"/>
    </location>
</feature>
<evidence type="ECO:0000313" key="4">
    <source>
        <dbReference type="Proteomes" id="UP000662466"/>
    </source>
</evidence>
<dbReference type="Pfam" id="PF20684">
    <property type="entry name" value="Fung_rhodopsin"/>
    <property type="match status" value="1"/>
</dbReference>
<evidence type="ECO:0000256" key="1">
    <source>
        <dbReference type="SAM" id="Phobius"/>
    </source>
</evidence>
<dbReference type="PANTHER" id="PTHR34414">
    <property type="entry name" value="HET DOMAIN-CONTAINING PROTEIN-RELATED"/>
    <property type="match status" value="1"/>
</dbReference>
<feature type="domain" description="Rhodopsin" evidence="2">
    <location>
        <begin position="35"/>
        <end position="282"/>
    </location>
</feature>
<reference evidence="3" key="1">
    <citation type="submission" date="2020-06" db="EMBL/GenBank/DDBJ databases">
        <title>Draft genome sequences of strains closely related to Aspergillus parafelis and Aspergillus hiratsukae.</title>
        <authorList>
            <person name="Dos Santos R.A.C."/>
            <person name="Rivero-Menendez O."/>
            <person name="Steenwyk J.L."/>
            <person name="Mead M.E."/>
            <person name="Goldman G.H."/>
            <person name="Alastruey-Izquierdo A."/>
            <person name="Rokas A."/>
        </authorList>
    </citation>
    <scope>NUCLEOTIDE SEQUENCE</scope>
    <source>
        <strain evidence="3">CNM-CM6106</strain>
    </source>
</reference>
<protein>
    <recommendedName>
        <fullName evidence="2">Rhodopsin domain-containing protein</fullName>
    </recommendedName>
</protein>
<accession>A0A8H6QCH2</accession>
<name>A0A8H6QCH2_9EURO</name>
<dbReference type="AlphaFoldDB" id="A0A8H6QCH2"/>
<evidence type="ECO:0000259" key="2">
    <source>
        <dbReference type="Pfam" id="PF20684"/>
    </source>
</evidence>
<dbReference type="PANTHER" id="PTHR34414:SF1">
    <property type="entry name" value="SUBTILISIN-LIKE SERINE PROTEASE"/>
    <property type="match status" value="1"/>
</dbReference>
<feature type="transmembrane region" description="Helical" evidence="1">
    <location>
        <begin position="138"/>
        <end position="162"/>
    </location>
</feature>